<reference evidence="1 2" key="1">
    <citation type="submission" date="2019-10" db="EMBL/GenBank/DDBJ databases">
        <authorList>
            <person name="Palmer J.M."/>
        </authorList>
    </citation>
    <scope>NUCLEOTIDE SEQUENCE [LARGE SCALE GENOMIC DNA]</scope>
    <source>
        <strain evidence="1 2">TWF694</strain>
    </source>
</reference>
<organism evidence="1 2">
    <name type="scientific">Orbilia ellipsospora</name>
    <dbReference type="NCBI Taxonomy" id="2528407"/>
    <lineage>
        <taxon>Eukaryota</taxon>
        <taxon>Fungi</taxon>
        <taxon>Dikarya</taxon>
        <taxon>Ascomycota</taxon>
        <taxon>Pezizomycotina</taxon>
        <taxon>Orbiliomycetes</taxon>
        <taxon>Orbiliales</taxon>
        <taxon>Orbiliaceae</taxon>
        <taxon>Orbilia</taxon>
    </lineage>
</organism>
<name>A0AAV9XRE6_9PEZI</name>
<proteinExistence type="predicted"/>
<evidence type="ECO:0008006" key="3">
    <source>
        <dbReference type="Google" id="ProtNLM"/>
    </source>
</evidence>
<keyword evidence="2" id="KW-1185">Reference proteome</keyword>
<evidence type="ECO:0000313" key="1">
    <source>
        <dbReference type="EMBL" id="KAK6542343.1"/>
    </source>
</evidence>
<dbReference type="Gene3D" id="3.80.10.10">
    <property type="entry name" value="Ribonuclease Inhibitor"/>
    <property type="match status" value="1"/>
</dbReference>
<sequence>MTSQTPNQLLRLPFELLHAISSDYLDNPSLKSLRTACPRGIVPVVTGSLLFRNLKLRLGNQFNGEQKLERLQDYLNGYYSQTSTSSQDSIDGNVSLGGIFQHVRKLSVDTRYPFVTTADLVSAREQHTIMSGGMFNYDGRSNGYEIHVTAEEMNLFAGILKTVFRLSKNQLISVRWQTSSYFPEQLHDEMATAFCIPETQRPYILSSSLKICVSKSIQHYLTKISHCDTLEVKYYDAIGRIVYDPKIEFIGKAVRRCERLRSFTIDLRKHRPTILAFNRLWEALEPIEMLESLRFKACNYIFPEKSPKLLASNLRRLDLIKRPYFTSYAYDEALDAFLNSLAASGTQLQRLALTKYSSAIHRFLLKQDQLEDLEIRTKSGIDLSAYMDAFWNQLIPKIQGTLKRLKVYDYDDGPFSWFDYPGNLASDRLKHCKQLEELLISFIDSDEDNKNFILEMVESLAESCPKLRTIYIKFGFGDVDLKLIETEKLLNGWESKNSAVFNGRTIDLVYDKKTYMHELFHLNKSGKTLSPLLYDYFVQKWRLVQEIDDNGKFVYRMRRMDDEYCLYS</sequence>
<dbReference type="InterPro" id="IPR032675">
    <property type="entry name" value="LRR_dom_sf"/>
</dbReference>
<dbReference type="EMBL" id="JAVHJO010000002">
    <property type="protein sequence ID" value="KAK6542343.1"/>
    <property type="molecule type" value="Genomic_DNA"/>
</dbReference>
<dbReference type="Proteomes" id="UP001365542">
    <property type="component" value="Unassembled WGS sequence"/>
</dbReference>
<gene>
    <name evidence="1" type="ORF">TWF694_006302</name>
</gene>
<protein>
    <recommendedName>
        <fullName evidence="3">F-box domain-containing protein</fullName>
    </recommendedName>
</protein>
<comment type="caution">
    <text evidence="1">The sequence shown here is derived from an EMBL/GenBank/DDBJ whole genome shotgun (WGS) entry which is preliminary data.</text>
</comment>
<evidence type="ECO:0000313" key="2">
    <source>
        <dbReference type="Proteomes" id="UP001365542"/>
    </source>
</evidence>
<dbReference type="AlphaFoldDB" id="A0AAV9XRE6"/>
<dbReference type="SUPFAM" id="SSF52047">
    <property type="entry name" value="RNI-like"/>
    <property type="match status" value="1"/>
</dbReference>
<accession>A0AAV9XRE6</accession>